<evidence type="ECO:0000256" key="1">
    <source>
        <dbReference type="ARBA" id="ARBA00004123"/>
    </source>
</evidence>
<evidence type="ECO:0000256" key="6">
    <source>
        <dbReference type="SAM" id="MobiDB-lite"/>
    </source>
</evidence>
<dbReference type="CDD" id="cd11393">
    <property type="entry name" value="bHLH_AtbHLH_like"/>
    <property type="match status" value="1"/>
</dbReference>
<dbReference type="PANTHER" id="PTHR16223:SF56">
    <property type="entry name" value="TRANSCRIPTION FACTOR BHLH110"/>
    <property type="match status" value="1"/>
</dbReference>
<name>A0AA88CZC9_FICCA</name>
<dbReference type="GO" id="GO:0005634">
    <property type="term" value="C:nucleus"/>
    <property type="evidence" value="ECO:0007669"/>
    <property type="project" value="UniProtKB-SubCell"/>
</dbReference>
<reference evidence="7" key="1">
    <citation type="submission" date="2023-07" db="EMBL/GenBank/DDBJ databases">
        <title>draft genome sequence of fig (Ficus carica).</title>
        <authorList>
            <person name="Takahashi T."/>
            <person name="Nishimura K."/>
        </authorList>
    </citation>
    <scope>NUCLEOTIDE SEQUENCE</scope>
</reference>
<dbReference type="AlphaFoldDB" id="A0AA88CZC9"/>
<dbReference type="GO" id="GO:0000981">
    <property type="term" value="F:DNA-binding transcription factor activity, RNA polymerase II-specific"/>
    <property type="evidence" value="ECO:0007669"/>
    <property type="project" value="TreeGrafter"/>
</dbReference>
<dbReference type="InterPro" id="IPR036638">
    <property type="entry name" value="HLH_DNA-bd_sf"/>
</dbReference>
<comment type="subcellular location">
    <subcellularLocation>
        <location evidence="1">Nucleus</location>
    </subcellularLocation>
</comment>
<evidence type="ECO:0000256" key="3">
    <source>
        <dbReference type="ARBA" id="ARBA00023125"/>
    </source>
</evidence>
<dbReference type="InterPro" id="IPR045843">
    <property type="entry name" value="IND-like"/>
</dbReference>
<keyword evidence="4" id="KW-0804">Transcription</keyword>
<evidence type="ECO:0000313" key="7">
    <source>
        <dbReference type="EMBL" id="GMN35592.1"/>
    </source>
</evidence>
<evidence type="ECO:0000256" key="5">
    <source>
        <dbReference type="ARBA" id="ARBA00023242"/>
    </source>
</evidence>
<proteinExistence type="predicted"/>
<evidence type="ECO:0000256" key="4">
    <source>
        <dbReference type="ARBA" id="ARBA00023163"/>
    </source>
</evidence>
<keyword evidence="5" id="KW-0539">Nucleus</keyword>
<dbReference type="EMBL" id="BTGU01000005">
    <property type="protein sequence ID" value="GMN35592.1"/>
    <property type="molecule type" value="Genomic_DNA"/>
</dbReference>
<gene>
    <name evidence="7" type="ORF">TIFTF001_005398</name>
</gene>
<evidence type="ECO:0000256" key="2">
    <source>
        <dbReference type="ARBA" id="ARBA00023015"/>
    </source>
</evidence>
<dbReference type="SUPFAM" id="SSF47459">
    <property type="entry name" value="HLH, helix-loop-helix DNA-binding domain"/>
    <property type="match status" value="1"/>
</dbReference>
<feature type="region of interest" description="Disordered" evidence="6">
    <location>
        <begin position="346"/>
        <end position="373"/>
    </location>
</feature>
<dbReference type="Proteomes" id="UP001187192">
    <property type="component" value="Unassembled WGS sequence"/>
</dbReference>
<protein>
    <submittedName>
        <fullName evidence="7">Uncharacterized protein</fullName>
    </submittedName>
</protein>
<dbReference type="PANTHER" id="PTHR16223">
    <property type="entry name" value="TRANSCRIPTION FACTOR BHLH83-RELATED"/>
    <property type="match status" value="1"/>
</dbReference>
<keyword evidence="3" id="KW-0238">DNA-binding</keyword>
<accession>A0AA88CZC9</accession>
<organism evidence="7 8">
    <name type="scientific">Ficus carica</name>
    <name type="common">Common fig</name>
    <dbReference type="NCBI Taxonomy" id="3494"/>
    <lineage>
        <taxon>Eukaryota</taxon>
        <taxon>Viridiplantae</taxon>
        <taxon>Streptophyta</taxon>
        <taxon>Embryophyta</taxon>
        <taxon>Tracheophyta</taxon>
        <taxon>Spermatophyta</taxon>
        <taxon>Magnoliopsida</taxon>
        <taxon>eudicotyledons</taxon>
        <taxon>Gunneridae</taxon>
        <taxon>Pentapetalae</taxon>
        <taxon>rosids</taxon>
        <taxon>fabids</taxon>
        <taxon>Rosales</taxon>
        <taxon>Moraceae</taxon>
        <taxon>Ficeae</taxon>
        <taxon>Ficus</taxon>
    </lineage>
</organism>
<feature type="compositionally biased region" description="Polar residues" evidence="6">
    <location>
        <begin position="216"/>
        <end position="229"/>
    </location>
</feature>
<dbReference type="InterPro" id="IPR045239">
    <property type="entry name" value="bHLH95_bHLH"/>
</dbReference>
<evidence type="ECO:0000313" key="8">
    <source>
        <dbReference type="Proteomes" id="UP001187192"/>
    </source>
</evidence>
<feature type="compositionally biased region" description="Basic and acidic residues" evidence="6">
    <location>
        <begin position="358"/>
        <end position="373"/>
    </location>
</feature>
<feature type="region of interest" description="Disordered" evidence="6">
    <location>
        <begin position="211"/>
        <end position="231"/>
    </location>
</feature>
<keyword evidence="2" id="KW-0805">Transcription regulation</keyword>
<comment type="caution">
    <text evidence="7">The sequence shown here is derived from an EMBL/GenBank/DDBJ whole genome shotgun (WGS) entry which is preliminary data.</text>
</comment>
<dbReference type="GO" id="GO:0046983">
    <property type="term" value="F:protein dimerization activity"/>
    <property type="evidence" value="ECO:0007669"/>
    <property type="project" value="InterPro"/>
</dbReference>
<dbReference type="GO" id="GO:0000978">
    <property type="term" value="F:RNA polymerase II cis-regulatory region sequence-specific DNA binding"/>
    <property type="evidence" value="ECO:0007669"/>
    <property type="project" value="TreeGrafter"/>
</dbReference>
<sequence length="415" mass="44941">MESANLQLPADQLVGSPPNLAAPSCYGFGSTNVLAPWSSSTPTTSFTNIDGIVPNSLTRQKNSSTTSVHDPNNGHRDVLVSSEIHISDLSSSSTTSTTTAASNLVQDLGGFPSSDNQSDYNDQLARIKEEFSEISFPKFTELLNSRPTNSNIDDYYYGNSRFKAGFRDLSCCSSTATVADHHQQHQHQNPLLVKTNLPSSSSIFHHHINAPEFDHSNGTTAPPTDHSSSGFGGLSVQGCRGQFSQIYPSVNVSNLTQYSLMGMNLMKPTGLDHNHFASARFYTSNSVHGQPFSHFGVDPIQQQHRLPFSGHSKSTDTASVLMEAIGYIKFLQNQVETLSVPYMKSSRNKCGKTMQGSQKDHQSGNGDQEPKRDLKSRGLCLVPLSCMSYVTGDGGGGTSIWPPLPNFGTGRITID</sequence>
<keyword evidence="8" id="KW-1185">Reference proteome</keyword>